<comment type="caution">
    <text evidence="1">The sequence shown here is derived from an EMBL/GenBank/DDBJ whole genome shotgun (WGS) entry which is preliminary data.</text>
</comment>
<evidence type="ECO:0000313" key="1">
    <source>
        <dbReference type="EMBL" id="KAK7812823.1"/>
    </source>
</evidence>
<protein>
    <recommendedName>
        <fullName evidence="3">F-box protein</fullName>
    </recommendedName>
</protein>
<name>A0AAW0IE79_QUESU</name>
<evidence type="ECO:0008006" key="3">
    <source>
        <dbReference type="Google" id="ProtNLM"/>
    </source>
</evidence>
<accession>A0AAW0IE79</accession>
<dbReference type="AlphaFoldDB" id="A0AAW0IE79"/>
<dbReference type="EMBL" id="PKMF04001388">
    <property type="protein sequence ID" value="KAK7812823.1"/>
    <property type="molecule type" value="Genomic_DNA"/>
</dbReference>
<proteinExistence type="predicted"/>
<feature type="non-terminal residue" evidence="1">
    <location>
        <position position="1"/>
    </location>
</feature>
<reference evidence="1 2" key="1">
    <citation type="journal article" date="2018" name="Sci. Data">
        <title>The draft genome sequence of cork oak.</title>
        <authorList>
            <person name="Ramos A.M."/>
            <person name="Usie A."/>
            <person name="Barbosa P."/>
            <person name="Barros P.M."/>
            <person name="Capote T."/>
            <person name="Chaves I."/>
            <person name="Simoes F."/>
            <person name="Abreu I."/>
            <person name="Carrasquinho I."/>
            <person name="Faro C."/>
            <person name="Guimaraes J.B."/>
            <person name="Mendonca D."/>
            <person name="Nobrega F."/>
            <person name="Rodrigues L."/>
            <person name="Saibo N.J.M."/>
            <person name="Varela M.C."/>
            <person name="Egas C."/>
            <person name="Matos J."/>
            <person name="Miguel C.M."/>
            <person name="Oliveira M.M."/>
            <person name="Ricardo C.P."/>
            <person name="Goncalves S."/>
        </authorList>
    </citation>
    <scope>NUCLEOTIDE SEQUENCE [LARGE SCALE GENOMIC DNA]</scope>
    <source>
        <strain evidence="2">cv. HL8</strain>
    </source>
</reference>
<organism evidence="1 2">
    <name type="scientific">Quercus suber</name>
    <name type="common">Cork oak</name>
    <dbReference type="NCBI Taxonomy" id="58331"/>
    <lineage>
        <taxon>Eukaryota</taxon>
        <taxon>Viridiplantae</taxon>
        <taxon>Streptophyta</taxon>
        <taxon>Embryophyta</taxon>
        <taxon>Tracheophyta</taxon>
        <taxon>Spermatophyta</taxon>
        <taxon>Magnoliopsida</taxon>
        <taxon>eudicotyledons</taxon>
        <taxon>Gunneridae</taxon>
        <taxon>Pentapetalae</taxon>
        <taxon>rosids</taxon>
        <taxon>fabids</taxon>
        <taxon>Fagales</taxon>
        <taxon>Fagaceae</taxon>
        <taxon>Quercus</taxon>
    </lineage>
</organism>
<dbReference type="Proteomes" id="UP000237347">
    <property type="component" value="Unassembled WGS sequence"/>
</dbReference>
<keyword evidence="2" id="KW-1185">Reference proteome</keyword>
<evidence type="ECO:0000313" key="2">
    <source>
        <dbReference type="Proteomes" id="UP000237347"/>
    </source>
</evidence>
<gene>
    <name evidence="1" type="ORF">CFP56_006714</name>
</gene>
<sequence length="105" mass="12098">CTLGNNDNSFILSFDLNDEIFRDIKLPENYLDGLGPNSDHHLFGCTNSGEFLVQMFDRRLVSLDTENLKVNHLGIQIPFWLYYTADLMESLVLLDQVKSPSEYHD</sequence>